<reference evidence="4 5" key="1">
    <citation type="journal article" date="2015" name="Genome Announc.">
        <title>Expanding the biotechnology potential of lactobacilli through comparative genomics of 213 strains and associated genera.</title>
        <authorList>
            <person name="Sun Z."/>
            <person name="Harris H.M."/>
            <person name="McCann A."/>
            <person name="Guo C."/>
            <person name="Argimon S."/>
            <person name="Zhang W."/>
            <person name="Yang X."/>
            <person name="Jeffery I.B."/>
            <person name="Cooney J.C."/>
            <person name="Kagawa T.F."/>
            <person name="Liu W."/>
            <person name="Song Y."/>
            <person name="Salvetti E."/>
            <person name="Wrobel A."/>
            <person name="Rasinkangas P."/>
            <person name="Parkhill J."/>
            <person name="Rea M.C."/>
            <person name="O'Sullivan O."/>
            <person name="Ritari J."/>
            <person name="Douillard F.P."/>
            <person name="Paul Ross R."/>
            <person name="Yang R."/>
            <person name="Briner A.E."/>
            <person name="Felis G.E."/>
            <person name="de Vos W.M."/>
            <person name="Barrangou R."/>
            <person name="Klaenhammer T.R."/>
            <person name="Caufield P.W."/>
            <person name="Cui Y."/>
            <person name="Zhang H."/>
            <person name="O'Toole P.W."/>
        </authorList>
    </citation>
    <scope>NUCLEOTIDE SEQUENCE [LARGE SCALE GENOMIC DNA]</scope>
    <source>
        <strain evidence="4 5">DSM 19394</strain>
    </source>
</reference>
<dbReference type="CDD" id="cd04301">
    <property type="entry name" value="NAT_SF"/>
    <property type="match status" value="1"/>
</dbReference>
<dbReference type="EMBL" id="AZDV01000001">
    <property type="protein sequence ID" value="KRK96754.1"/>
    <property type="molecule type" value="Genomic_DNA"/>
</dbReference>
<dbReference type="InterPro" id="IPR016181">
    <property type="entry name" value="Acyl_CoA_acyltransferase"/>
</dbReference>
<sequence length="83" mass="9439">MAILHLFAVHPDFRGQGISSAMLQAILQTLRDQGRRVVHLDVMAGNVPAEKLYVKNGFIFTQERTLHYQDVGDTLARLFECRL</sequence>
<protein>
    <recommendedName>
        <fullName evidence="3">N-acetyltransferase domain-containing protein</fullName>
    </recommendedName>
</protein>
<keyword evidence="5" id="KW-1185">Reference proteome</keyword>
<dbReference type="GO" id="GO:0016747">
    <property type="term" value="F:acyltransferase activity, transferring groups other than amino-acyl groups"/>
    <property type="evidence" value="ECO:0007669"/>
    <property type="project" value="InterPro"/>
</dbReference>
<keyword evidence="1" id="KW-0808">Transferase</keyword>
<feature type="domain" description="N-acetyltransferase" evidence="3">
    <location>
        <begin position="1"/>
        <end position="83"/>
    </location>
</feature>
<dbReference type="Gene3D" id="3.40.630.30">
    <property type="match status" value="1"/>
</dbReference>
<gene>
    <name evidence="4" type="ORF">FD25_GL001679</name>
</gene>
<accession>A0A0R1LWV1</accession>
<keyword evidence="2" id="KW-0012">Acyltransferase</keyword>
<dbReference type="Pfam" id="PF00583">
    <property type="entry name" value="Acetyltransf_1"/>
    <property type="match status" value="1"/>
</dbReference>
<dbReference type="SUPFAM" id="SSF55729">
    <property type="entry name" value="Acyl-CoA N-acyltransferases (Nat)"/>
    <property type="match status" value="1"/>
</dbReference>
<dbReference type="PANTHER" id="PTHR43420:SF44">
    <property type="entry name" value="ACETYLTRANSFERASE YPEA"/>
    <property type="match status" value="1"/>
</dbReference>
<dbReference type="Proteomes" id="UP000051955">
    <property type="component" value="Unassembled WGS sequence"/>
</dbReference>
<evidence type="ECO:0000313" key="4">
    <source>
        <dbReference type="EMBL" id="KRK96754.1"/>
    </source>
</evidence>
<dbReference type="InterPro" id="IPR050680">
    <property type="entry name" value="YpeA/RimI_acetyltransf"/>
</dbReference>
<dbReference type="PATRIC" id="fig|1423715.3.peg.1725"/>
<evidence type="ECO:0000313" key="5">
    <source>
        <dbReference type="Proteomes" id="UP000051955"/>
    </source>
</evidence>
<comment type="caution">
    <text evidence="4">The sequence shown here is derived from an EMBL/GenBank/DDBJ whole genome shotgun (WGS) entry which is preliminary data.</text>
</comment>
<dbReference type="AlphaFoldDB" id="A0A0R1LWV1"/>
<dbReference type="InterPro" id="IPR000182">
    <property type="entry name" value="GNAT_dom"/>
</dbReference>
<evidence type="ECO:0000256" key="2">
    <source>
        <dbReference type="ARBA" id="ARBA00023315"/>
    </source>
</evidence>
<organism evidence="4 5">
    <name type="scientific">Levilactobacillus acidifarinae DSM 19394 = JCM 15949</name>
    <dbReference type="NCBI Taxonomy" id="1423715"/>
    <lineage>
        <taxon>Bacteria</taxon>
        <taxon>Bacillati</taxon>
        <taxon>Bacillota</taxon>
        <taxon>Bacilli</taxon>
        <taxon>Lactobacillales</taxon>
        <taxon>Lactobacillaceae</taxon>
        <taxon>Levilactobacillus</taxon>
    </lineage>
</organism>
<dbReference type="STRING" id="1423715.FD25_GL001679"/>
<dbReference type="PROSITE" id="PS51186">
    <property type="entry name" value="GNAT"/>
    <property type="match status" value="1"/>
</dbReference>
<proteinExistence type="predicted"/>
<evidence type="ECO:0000256" key="1">
    <source>
        <dbReference type="ARBA" id="ARBA00022679"/>
    </source>
</evidence>
<name>A0A0R1LWV1_9LACO</name>
<evidence type="ECO:0000259" key="3">
    <source>
        <dbReference type="PROSITE" id="PS51186"/>
    </source>
</evidence>
<dbReference type="PANTHER" id="PTHR43420">
    <property type="entry name" value="ACETYLTRANSFERASE"/>
    <property type="match status" value="1"/>
</dbReference>